<organism evidence="1 2">
    <name type="scientific">Legionella anisa</name>
    <dbReference type="NCBI Taxonomy" id="28082"/>
    <lineage>
        <taxon>Bacteria</taxon>
        <taxon>Pseudomonadati</taxon>
        <taxon>Pseudomonadota</taxon>
        <taxon>Gammaproteobacteria</taxon>
        <taxon>Legionellales</taxon>
        <taxon>Legionellaceae</taxon>
        <taxon>Legionella</taxon>
    </lineage>
</organism>
<reference evidence="1" key="1">
    <citation type="submission" date="2017-12" db="EMBL/GenBank/DDBJ databases">
        <title>FDA dAtabase for Regulatory Grade micrObial Sequences (FDA-ARGOS): Supporting development and validation of Infectious Disease Dx tests.</title>
        <authorList>
            <person name="Kerrigan L."/>
            <person name="Tallon L.J."/>
            <person name="Sadzewicz L."/>
            <person name="Sengamalay N."/>
            <person name="Ott S."/>
            <person name="Godinez A."/>
            <person name="Nagaraj S."/>
            <person name="Vavikolanu K."/>
            <person name="Vyas G."/>
            <person name="Nadendla S."/>
            <person name="Aluvathingal J."/>
            <person name="Sichtig H."/>
        </authorList>
    </citation>
    <scope>NUCLEOTIDE SEQUENCE [LARGE SCALE GENOMIC DNA]</scope>
    <source>
        <strain evidence="1">FDAARGOS_200</strain>
    </source>
</reference>
<dbReference type="Proteomes" id="UP000192511">
    <property type="component" value="Unassembled WGS sequence"/>
</dbReference>
<dbReference type="AlphaFoldDB" id="A0AAX0WY43"/>
<name>A0AAX0WY43_9GAMM</name>
<evidence type="ECO:0000313" key="1">
    <source>
        <dbReference type="EMBL" id="PNL61804.1"/>
    </source>
</evidence>
<comment type="caution">
    <text evidence="1">The sequence shown here is derived from an EMBL/GenBank/DDBJ whole genome shotgun (WGS) entry which is preliminary data.</text>
</comment>
<evidence type="ECO:0000313" key="2">
    <source>
        <dbReference type="Proteomes" id="UP000192511"/>
    </source>
</evidence>
<dbReference type="EMBL" id="NBTX02000004">
    <property type="protein sequence ID" value="PNL61804.1"/>
    <property type="molecule type" value="Genomic_DNA"/>
</dbReference>
<keyword evidence="2" id="KW-1185">Reference proteome</keyword>
<protein>
    <submittedName>
        <fullName evidence="1">Uncharacterized protein</fullName>
    </submittedName>
</protein>
<accession>A0AAX0WY43</accession>
<sequence length="70" mass="7725">MLYFTEFASQSVIPAQAGSHFYIDKVLHPGSIPALAGMERSALCLRLMIHKVKPEFLFLVASINGIGFDE</sequence>
<gene>
    <name evidence="1" type="ORF">A6J39_011615</name>
</gene>
<proteinExistence type="predicted"/>